<feature type="repeat" description="Cell wall-binding" evidence="2">
    <location>
        <begin position="2037"/>
        <end position="2056"/>
    </location>
</feature>
<feature type="domain" description="Bacterial repeat" evidence="4">
    <location>
        <begin position="1478"/>
        <end position="1537"/>
    </location>
</feature>
<proteinExistence type="predicted"/>
<sequence length="2100" mass="228311">MDKIQKGNSAVKGLKLRRIIKKGTASLLAVALAFLPPVPGLTITALAAGTELQPAQGMKSNGGGLTTAYKWNQKSTGRFDIEGIEDASLIGAENPYTGDRLASVITTYSHGGYETVIQKLGESAGRKEVRIPTNGGVQTFDDLGVEMQMKVYPSLDQKWIMVDYIVYNKTNKDNPVQIASATDVQVGGRSGAGAGDPADASTLTANSRGFHMVNEQTQQTFDCIYNDDSLGLTEPTTKWVGKYNTRSNNYFTDGPHSVSRVDSELAYSWTIPLRPYETAVRRVAFGARGPSYYVSAAYGNDNSIGAYDTPLKTLEAAINKIGSNVGYVYIQDYGELTSAVTVPSGANITFMSSDYSRTGTPIDDIITVRRNAGLVSGPMFRTNGGTMRFSNLVLDGNREGAAGNTAPILSADSGTIGIMSGAALQNNQVKANGTGSAIQISGSANLEMNYGTVTGNISGDRGAVNFDSTGKFTVQNLVTIEGNTLSSGEKANVYLPAGKYMTVAGDLDASAIGITTAQLPDASANGTSTQDSQEIKVAVPLAGSAVDISPSPFVDNFSADRAGSEGTGLYVTSGTAGLTGAGANHDRNTVLKKNGYQITFFIKDANTGGGISGAPAIPAVTYGSGESVNLSVPPEVTGYELAGISIEQGLSALLQAQLTPGSDYGKVTGTMPNQDVTIDYEYRKVDSSINFEANGGTPQPPSLTGMAGNSINALMPSVSRYGYVFRGWSTVNDWEHPDFITGLPAVYPETPVTYYAVFEPDPGVKFNYTVEYSNQNGDIVFQTGTEENAYSVEAAIQARKKDIHGYIWSLADSGTTPTEFNYSGTSQPIGQFNGSNGTFTGTMPGQDATVRYRYTVDYGNAAAQSLLTVRHETAGGTTVSADQTSGHYPEETVTARPVTKYGYECVDARIDAGSAADDTDGHLVSGLQGDFDDSRVFRGVMPNQPVTITYLYEPTEEGYPLTVEYQDNGTSDDRLKNIREPLVHLHQAEEAVGLACAQGPVTYQQPYGYQMAAKSISPATTLISWNGNDFTGTMPNDSETVVYRHSRIPALWADITYLAGTHGSLNAGEGMSSDVRAQGDGSFKASALINNGSEQGEEFGYTLGVMKEKHLMPGTSADNYYRLGGWFVDGNHNGILDNGETLLDEETRFTGETVLTAYFEEDPSKWVDIHFEAGAHGSILAGETRSLHTTYDRKWSDITGSLPQYVPEVNYLADRWYAGETPVTSETGLVNGQVYTIRFRPDPDIFGTDVAQPETAAGLNTRGKGRITVFNTTPGYQYILTDSSGKILETIRGNELTGRVVFDNLYPGAEYKVYETDGAAQIQPEGQIGDVADALSPPAEVLTPVLETNYQIIYDEDEEGKTVLIIKPADQDSEYAVLDRNGHVVETPGAGNGDFKKPAGSPASLTFAGLDYNREYTAVARPMGKTDITAESLKDRGSVITTDPGGELELPNYIVEAQNGEIIQVGAESVGVGRYEEAHEGDRVKITAEEVNDAGEQFSHWETTIGMAGDLGDKTTRREVSFTMPDTNVVLTAVYKQPKASPSNAAVVDEVRGGNRKETALDPNEIPRLEEELTTEVDEELMEINRADVTYKVVYRKNAVKASESNAVKASGNYEMDHEAAYKGAWGLDVLIERYVNGRKVAGEIEPEASFRTYIQMGKGDVDMLDYQLYEITENPGTGEMEAVLVPMEQNPEETGGLYAFTAHAGSRYVMVYNRAYRMYFINNVALPLENRYRYSFKVRRDEAPEDESYNREYSQIAEQLEYFVNPDGAEFHYEGWSYSQDRYKEFDPSASIRRKTYVYAYYKDNVKEVDDTRKKLEDAITEAIRVRDDYFLKQGESKGLKEAVEEALEVLDRENPKATAGQLEEALDKLKEKTAPYEEILDDRYNHYDDIQDNGNKGGNKGGGGSGSGSKQNPINTKRQESFTLGTNGNWVEVSAPEGGERQMAFMLNGGMRLSGMWAWIKYPADGSGNISDRTGWYHFNDKGIMETGWIRDESGNWYYCNTEKEGNFGKLQTGWRHDGADGNWYYLIPTNGVMATGWRKIGEKWYYFETAGAGVYAYDPVKERWNYGGGNGKPLGSMYKNEMTPDGCLVGDDGAWIQ</sequence>
<dbReference type="InterPro" id="IPR018337">
    <property type="entry name" value="Cell_wall/Cho-bd_repeat"/>
</dbReference>
<feature type="compositionally biased region" description="Polar residues" evidence="3">
    <location>
        <begin position="1913"/>
        <end position="1931"/>
    </location>
</feature>
<dbReference type="Proteomes" id="UP000634672">
    <property type="component" value="Unassembled WGS sequence"/>
</dbReference>
<dbReference type="InterPro" id="IPR044060">
    <property type="entry name" value="Bacterial_rp_domain"/>
</dbReference>
<evidence type="ECO:0000256" key="1">
    <source>
        <dbReference type="ARBA" id="ARBA00022737"/>
    </source>
</evidence>
<name>A0ABR7H4S7_9FIRM</name>
<dbReference type="PROSITE" id="PS51170">
    <property type="entry name" value="CW"/>
    <property type="match status" value="1"/>
</dbReference>
<keyword evidence="6" id="KW-1185">Reference proteome</keyword>
<dbReference type="InterPro" id="IPR011050">
    <property type="entry name" value="Pectin_lyase_fold/virulence"/>
</dbReference>
<accession>A0ABR7H4S7</accession>
<feature type="region of interest" description="Disordered" evidence="3">
    <location>
        <begin position="1889"/>
        <end position="1931"/>
    </location>
</feature>
<evidence type="ECO:0000313" key="6">
    <source>
        <dbReference type="Proteomes" id="UP000634672"/>
    </source>
</evidence>
<organism evidence="5 6">
    <name type="scientific">Hungatella hominis</name>
    <dbReference type="NCBI Taxonomy" id="2763050"/>
    <lineage>
        <taxon>Bacteria</taxon>
        <taxon>Bacillati</taxon>
        <taxon>Bacillota</taxon>
        <taxon>Clostridia</taxon>
        <taxon>Lachnospirales</taxon>
        <taxon>Lachnospiraceae</taxon>
        <taxon>Hungatella</taxon>
    </lineage>
</organism>
<reference evidence="5 6" key="1">
    <citation type="submission" date="2020-08" db="EMBL/GenBank/DDBJ databases">
        <title>Genome public.</title>
        <authorList>
            <person name="Liu C."/>
            <person name="Sun Q."/>
        </authorList>
    </citation>
    <scope>NUCLEOTIDE SEQUENCE [LARGE SCALE GENOMIC DNA]</scope>
    <source>
        <strain evidence="5 6">NSJ-66</strain>
    </source>
</reference>
<dbReference type="InterPro" id="IPR042229">
    <property type="entry name" value="Listeria/Bacterioides_rpt_sf"/>
</dbReference>
<dbReference type="SUPFAM" id="SSF51126">
    <property type="entry name" value="Pectin lyase-like"/>
    <property type="match status" value="1"/>
</dbReference>
<dbReference type="SUPFAM" id="SSF69360">
    <property type="entry name" value="Cell wall binding repeat"/>
    <property type="match status" value="1"/>
</dbReference>
<dbReference type="Pfam" id="PF18998">
    <property type="entry name" value="Flg_new_2"/>
    <property type="match status" value="1"/>
</dbReference>
<evidence type="ECO:0000256" key="2">
    <source>
        <dbReference type="PROSITE-ProRule" id="PRU00591"/>
    </source>
</evidence>
<dbReference type="Pfam" id="PF01473">
    <property type="entry name" value="Choline_bind_1"/>
    <property type="match status" value="3"/>
</dbReference>
<gene>
    <name evidence="5" type="ORF">H8S75_09620</name>
</gene>
<keyword evidence="1" id="KW-0677">Repeat</keyword>
<evidence type="ECO:0000313" key="5">
    <source>
        <dbReference type="EMBL" id="MBC5708209.1"/>
    </source>
</evidence>
<dbReference type="Gene3D" id="2.60.40.4270">
    <property type="entry name" value="Listeria-Bacteroides repeat domain"/>
    <property type="match status" value="1"/>
</dbReference>
<dbReference type="EMBL" id="JACOPB010000003">
    <property type="protein sequence ID" value="MBC5708209.1"/>
    <property type="molecule type" value="Genomic_DNA"/>
</dbReference>
<comment type="caution">
    <text evidence="5">The sequence shown here is derived from an EMBL/GenBank/DDBJ whole genome shotgun (WGS) entry which is preliminary data.</text>
</comment>
<evidence type="ECO:0000256" key="3">
    <source>
        <dbReference type="SAM" id="MobiDB-lite"/>
    </source>
</evidence>
<evidence type="ECO:0000259" key="4">
    <source>
        <dbReference type="Pfam" id="PF18998"/>
    </source>
</evidence>
<dbReference type="RefSeq" id="WP_187021079.1">
    <property type="nucleotide sequence ID" value="NZ_JACOPB010000003.1"/>
</dbReference>
<feature type="compositionally biased region" description="Gly residues" evidence="3">
    <location>
        <begin position="1897"/>
        <end position="1909"/>
    </location>
</feature>
<dbReference type="Gene3D" id="2.10.270.10">
    <property type="entry name" value="Cholin Binding"/>
    <property type="match status" value="1"/>
</dbReference>
<protein>
    <submittedName>
        <fullName evidence="5">N-acetylmuramoyl-L-alanine amidase family protein</fullName>
    </submittedName>
</protein>